<feature type="region of interest" description="Disordered" evidence="1">
    <location>
        <begin position="1"/>
        <end position="93"/>
    </location>
</feature>
<gene>
    <name evidence="2" type="ORF">EC957_007083</name>
</gene>
<feature type="compositionally biased region" description="Low complexity" evidence="1">
    <location>
        <begin position="81"/>
        <end position="92"/>
    </location>
</feature>
<dbReference type="EMBL" id="JAAAXW010000323">
    <property type="protein sequence ID" value="KAF9538228.1"/>
    <property type="molecule type" value="Genomic_DNA"/>
</dbReference>
<evidence type="ECO:0000313" key="3">
    <source>
        <dbReference type="Proteomes" id="UP000723463"/>
    </source>
</evidence>
<sequence>PTPYQPQNHLPHQRSQPQHCSDINTNTKYAAITQPIGRVQYLPRSEDENNTSGETHEDAELTSNSMDDQQPQTKEIEKKSSSTPASRRSSSRLLIFWTDDPGTTGNITNGLAYKLGGLVTFIGKNLLFRFLQIDSRTTEKYLSV</sequence>
<comment type="caution">
    <text evidence="2">The sequence shown here is derived from an EMBL/GenBank/DDBJ whole genome shotgun (WGS) entry which is preliminary data.</text>
</comment>
<feature type="non-terminal residue" evidence="2">
    <location>
        <position position="1"/>
    </location>
</feature>
<accession>A0A9P6EZ24</accession>
<name>A0A9P6EZ24_9FUNG</name>
<evidence type="ECO:0000313" key="2">
    <source>
        <dbReference type="EMBL" id="KAF9538228.1"/>
    </source>
</evidence>
<reference evidence="2" key="1">
    <citation type="journal article" date="2020" name="Fungal Divers.">
        <title>Resolving the Mortierellaceae phylogeny through synthesis of multi-gene phylogenetics and phylogenomics.</title>
        <authorList>
            <person name="Vandepol N."/>
            <person name="Liber J."/>
            <person name="Desiro A."/>
            <person name="Na H."/>
            <person name="Kennedy M."/>
            <person name="Barry K."/>
            <person name="Grigoriev I.V."/>
            <person name="Miller A.N."/>
            <person name="O'Donnell K."/>
            <person name="Stajich J.E."/>
            <person name="Bonito G."/>
        </authorList>
    </citation>
    <scope>NUCLEOTIDE SEQUENCE</scope>
    <source>
        <strain evidence="2">NRRL 2591</strain>
    </source>
</reference>
<protein>
    <submittedName>
        <fullName evidence="2">Uncharacterized protein</fullName>
    </submittedName>
</protein>
<feature type="compositionally biased region" description="Polar residues" evidence="1">
    <location>
        <begin position="61"/>
        <end position="73"/>
    </location>
</feature>
<dbReference type="Proteomes" id="UP000723463">
    <property type="component" value="Unassembled WGS sequence"/>
</dbReference>
<evidence type="ECO:0000256" key="1">
    <source>
        <dbReference type="SAM" id="MobiDB-lite"/>
    </source>
</evidence>
<dbReference type="AlphaFoldDB" id="A0A9P6EZ24"/>
<proteinExistence type="predicted"/>
<feature type="compositionally biased region" description="Polar residues" evidence="1">
    <location>
        <begin position="1"/>
        <end position="28"/>
    </location>
</feature>
<organism evidence="2 3">
    <name type="scientific">Mortierella hygrophila</name>
    <dbReference type="NCBI Taxonomy" id="979708"/>
    <lineage>
        <taxon>Eukaryota</taxon>
        <taxon>Fungi</taxon>
        <taxon>Fungi incertae sedis</taxon>
        <taxon>Mucoromycota</taxon>
        <taxon>Mortierellomycotina</taxon>
        <taxon>Mortierellomycetes</taxon>
        <taxon>Mortierellales</taxon>
        <taxon>Mortierellaceae</taxon>
        <taxon>Mortierella</taxon>
    </lineage>
</organism>
<keyword evidence="3" id="KW-1185">Reference proteome</keyword>